<reference evidence="3" key="2">
    <citation type="submission" date="2015-01" db="EMBL/GenBank/DDBJ databases">
        <title>Evolutionary Origins and Diversification of the Mycorrhizal Mutualists.</title>
        <authorList>
            <consortium name="DOE Joint Genome Institute"/>
            <consortium name="Mycorrhizal Genomics Consortium"/>
            <person name="Kohler A."/>
            <person name="Kuo A."/>
            <person name="Nagy L.G."/>
            <person name="Floudas D."/>
            <person name="Copeland A."/>
            <person name="Barry K.W."/>
            <person name="Cichocki N."/>
            <person name="Veneault-Fourrey C."/>
            <person name="LaButti K."/>
            <person name="Lindquist E.A."/>
            <person name="Lipzen A."/>
            <person name="Lundell T."/>
            <person name="Morin E."/>
            <person name="Murat C."/>
            <person name="Riley R."/>
            <person name="Ohm R."/>
            <person name="Sun H."/>
            <person name="Tunlid A."/>
            <person name="Henrissat B."/>
            <person name="Grigoriev I.V."/>
            <person name="Hibbett D.S."/>
            <person name="Martin F."/>
        </authorList>
    </citation>
    <scope>NUCLEOTIDE SEQUENCE [LARGE SCALE GENOMIC DNA]</scope>
    <source>
        <strain evidence="3">Marx 270</strain>
    </source>
</reference>
<organism evidence="2 3">
    <name type="scientific">Pisolithus tinctorius Marx 270</name>
    <dbReference type="NCBI Taxonomy" id="870435"/>
    <lineage>
        <taxon>Eukaryota</taxon>
        <taxon>Fungi</taxon>
        <taxon>Dikarya</taxon>
        <taxon>Basidiomycota</taxon>
        <taxon>Agaricomycotina</taxon>
        <taxon>Agaricomycetes</taxon>
        <taxon>Agaricomycetidae</taxon>
        <taxon>Boletales</taxon>
        <taxon>Sclerodermatineae</taxon>
        <taxon>Pisolithaceae</taxon>
        <taxon>Pisolithus</taxon>
    </lineage>
</organism>
<dbReference type="Proteomes" id="UP000054217">
    <property type="component" value="Unassembled WGS sequence"/>
</dbReference>
<proteinExistence type="predicted"/>
<evidence type="ECO:0000256" key="1">
    <source>
        <dbReference type="SAM" id="MobiDB-lite"/>
    </source>
</evidence>
<dbReference type="InParanoid" id="A0A0C3NH08"/>
<dbReference type="AlphaFoldDB" id="A0A0C3NH08"/>
<gene>
    <name evidence="2" type="ORF">M404DRAFT_372414</name>
</gene>
<reference evidence="2 3" key="1">
    <citation type="submission" date="2014-04" db="EMBL/GenBank/DDBJ databases">
        <authorList>
            <consortium name="DOE Joint Genome Institute"/>
            <person name="Kuo A."/>
            <person name="Kohler A."/>
            <person name="Costa M.D."/>
            <person name="Nagy L.G."/>
            <person name="Floudas D."/>
            <person name="Copeland A."/>
            <person name="Barry K.W."/>
            <person name="Cichocki N."/>
            <person name="Veneault-Fourrey C."/>
            <person name="LaButti K."/>
            <person name="Lindquist E.A."/>
            <person name="Lipzen A."/>
            <person name="Lundell T."/>
            <person name="Morin E."/>
            <person name="Murat C."/>
            <person name="Sun H."/>
            <person name="Tunlid A."/>
            <person name="Henrissat B."/>
            <person name="Grigoriev I.V."/>
            <person name="Hibbett D.S."/>
            <person name="Martin F."/>
            <person name="Nordberg H.P."/>
            <person name="Cantor M.N."/>
            <person name="Hua S.X."/>
        </authorList>
    </citation>
    <scope>NUCLEOTIDE SEQUENCE [LARGE SCALE GENOMIC DNA]</scope>
    <source>
        <strain evidence="2 3">Marx 270</strain>
    </source>
</reference>
<dbReference type="EMBL" id="KN832087">
    <property type="protein sequence ID" value="KIN94748.1"/>
    <property type="molecule type" value="Genomic_DNA"/>
</dbReference>
<name>A0A0C3NH08_PISTI</name>
<feature type="region of interest" description="Disordered" evidence="1">
    <location>
        <begin position="58"/>
        <end position="81"/>
    </location>
</feature>
<keyword evidence="3" id="KW-1185">Reference proteome</keyword>
<evidence type="ECO:0000313" key="2">
    <source>
        <dbReference type="EMBL" id="KIN94748.1"/>
    </source>
</evidence>
<evidence type="ECO:0000313" key="3">
    <source>
        <dbReference type="Proteomes" id="UP000054217"/>
    </source>
</evidence>
<dbReference type="HOGENOM" id="CLU_2574813_0_0_1"/>
<sequence length="81" mass="9288">MKVEMWRGWTGFSTFVERRSVVCDATMVDENILFKHLLWTACLHTPSLSLHVHGLQSSTGHTIPSHRSPPPWHWHSLVSKA</sequence>
<accession>A0A0C3NH08</accession>
<protein>
    <submittedName>
        <fullName evidence="2">Uncharacterized protein</fullName>
    </submittedName>
</protein>